<proteinExistence type="predicted"/>
<dbReference type="SUPFAM" id="SSF56281">
    <property type="entry name" value="Metallo-hydrolase/oxidoreductase"/>
    <property type="match status" value="1"/>
</dbReference>
<dbReference type="EMBL" id="FNPI01000001">
    <property type="protein sequence ID" value="SDY08589.1"/>
    <property type="molecule type" value="Genomic_DNA"/>
</dbReference>
<sequence length="319" mass="35937">MQALTKDISRLTIPTPFLVGPVNCYLIRGEALVLVDTGPKTTEAREALRRQLAENKVSAEDIDLVILTHHHPDHIGLLEEFPPKTKVHAHPKVRPWLKAEDLFFKQARLFYHDLYMTHGVPVSLIALIEKQNANYLRFASAGNVDVELTERSVIDGLEGWSVLETPGHAQSHISLYREADGVMLAGDHLIEHISSNAIIEPPYDGESTRPKTLLQYRNSLKKCRHVKTAYSGHGKEVIAPRNLIQARLAEQEKKAAQFKALMGDQPVTCYDLCVRKYDHVVQKQPALTISETLGHLDLLEEQGEVCMTLEGNTIYYQRV</sequence>
<evidence type="ECO:0000313" key="2">
    <source>
        <dbReference type="EMBL" id="SDY08589.1"/>
    </source>
</evidence>
<keyword evidence="3" id="KW-1185">Reference proteome</keyword>
<organism evidence="2 3">
    <name type="scientific">Evansella caseinilytica</name>
    <dbReference type="NCBI Taxonomy" id="1503961"/>
    <lineage>
        <taxon>Bacteria</taxon>
        <taxon>Bacillati</taxon>
        <taxon>Bacillota</taxon>
        <taxon>Bacilli</taxon>
        <taxon>Bacillales</taxon>
        <taxon>Bacillaceae</taxon>
        <taxon>Evansella</taxon>
    </lineage>
</organism>
<dbReference type="Pfam" id="PF00753">
    <property type="entry name" value="Lactamase_B"/>
    <property type="match status" value="1"/>
</dbReference>
<dbReference type="PANTHER" id="PTHR23131">
    <property type="entry name" value="ENDORIBONUCLEASE LACTB2"/>
    <property type="match status" value="1"/>
</dbReference>
<dbReference type="PANTHER" id="PTHR23131:SF4">
    <property type="entry name" value="METALLO-BETA-LACTAMASE SUPERFAMILY POTEIN"/>
    <property type="match status" value="1"/>
</dbReference>
<dbReference type="Proteomes" id="UP000198935">
    <property type="component" value="Unassembled WGS sequence"/>
</dbReference>
<name>A0A1H3H1R6_9BACI</name>
<dbReference type="InterPro" id="IPR001279">
    <property type="entry name" value="Metallo-B-lactamas"/>
</dbReference>
<evidence type="ECO:0000313" key="3">
    <source>
        <dbReference type="Proteomes" id="UP000198935"/>
    </source>
</evidence>
<reference evidence="3" key="1">
    <citation type="submission" date="2016-10" db="EMBL/GenBank/DDBJ databases">
        <authorList>
            <person name="Varghese N."/>
            <person name="Submissions S."/>
        </authorList>
    </citation>
    <scope>NUCLEOTIDE SEQUENCE [LARGE SCALE GENOMIC DNA]</scope>
    <source>
        <strain evidence="3">SP</strain>
    </source>
</reference>
<dbReference type="InterPro" id="IPR036866">
    <property type="entry name" value="RibonucZ/Hydroxyglut_hydro"/>
</dbReference>
<dbReference type="AlphaFoldDB" id="A0A1H3H1R6"/>
<dbReference type="OrthoDB" id="2971563at2"/>
<dbReference type="InterPro" id="IPR050662">
    <property type="entry name" value="Sec-metab_biosynth-thioest"/>
</dbReference>
<evidence type="ECO:0000259" key="1">
    <source>
        <dbReference type="SMART" id="SM00849"/>
    </source>
</evidence>
<dbReference type="SMART" id="SM00849">
    <property type="entry name" value="Lactamase_B"/>
    <property type="match status" value="1"/>
</dbReference>
<dbReference type="STRING" id="1503961.SAMN05421736_101328"/>
<gene>
    <name evidence="2" type="ORF">SAMN05421736_101328</name>
</gene>
<accession>A0A1H3H1R6</accession>
<feature type="domain" description="Metallo-beta-lactamase" evidence="1">
    <location>
        <begin position="21"/>
        <end position="233"/>
    </location>
</feature>
<protein>
    <submittedName>
        <fullName evidence="2">Glyoxylase, beta-lactamase superfamily II</fullName>
    </submittedName>
</protein>
<dbReference type="Gene3D" id="3.60.15.10">
    <property type="entry name" value="Ribonuclease Z/Hydroxyacylglutathione hydrolase-like"/>
    <property type="match status" value="1"/>
</dbReference>